<sequence>MATIYAIRGLLLEEILLNLLSASGYLIVEKSSDDITLETRSPGVLEVKGRGSNHQIDAIASFSISPPFSYPVRLLLEAKFYNKKVGIDIVRNAVGVLKDVSEFSAVVNNKIFKPKYHYQYAIFTSSSFTKQAQEYAFAQDIYLIKLENNQYFYPVIEALKNLSYTDFSGENDKNIEIDLSGLRKNIRSSLKGNGKQGISRYCSRYNFNTENICDIIDLNLELHNSYLGVLCNRFPIFLTASRDFNIEYLIQNPTIRIYRDNNKWYIVKNNEEYLNLDERDIIFSFDLPVDLFKLYADNKMLSKNRALDLKQEFMNSIQIIFKGRDRDRNIMSSLELKLDNDWLNGMRASLDNR</sequence>
<evidence type="ECO:0000313" key="3">
    <source>
        <dbReference type="Proteomes" id="UP000249467"/>
    </source>
</evidence>
<organism evidence="2 3">
    <name type="scientific">Pseudanabaena frigida</name>
    <dbReference type="NCBI Taxonomy" id="945775"/>
    <lineage>
        <taxon>Bacteria</taxon>
        <taxon>Bacillati</taxon>
        <taxon>Cyanobacteriota</taxon>
        <taxon>Cyanophyceae</taxon>
        <taxon>Pseudanabaenales</taxon>
        <taxon>Pseudanabaenaceae</taxon>
        <taxon>Pseudanabaena</taxon>
    </lineage>
</organism>
<dbReference type="GO" id="GO:0009307">
    <property type="term" value="P:DNA restriction-modification system"/>
    <property type="evidence" value="ECO:0007669"/>
    <property type="project" value="InterPro"/>
</dbReference>
<dbReference type="Gene3D" id="3.40.1350.10">
    <property type="match status" value="1"/>
</dbReference>
<reference evidence="2 3" key="2">
    <citation type="submission" date="2018-06" db="EMBL/GenBank/DDBJ databases">
        <title>Metagenomic assembly of (sub)arctic Cyanobacteria and their associated microbiome from non-axenic cultures.</title>
        <authorList>
            <person name="Baurain D."/>
        </authorList>
    </citation>
    <scope>NUCLEOTIDE SEQUENCE [LARGE SCALE GENOMIC DNA]</scope>
    <source>
        <strain evidence="2">ULC066bin1</strain>
    </source>
</reference>
<protein>
    <recommendedName>
        <fullName evidence="1">Restriction endonuclease type IV Mrr domain-containing protein</fullName>
    </recommendedName>
</protein>
<dbReference type="Pfam" id="PF04471">
    <property type="entry name" value="Mrr_cat"/>
    <property type="match status" value="1"/>
</dbReference>
<dbReference type="GO" id="GO:0004519">
    <property type="term" value="F:endonuclease activity"/>
    <property type="evidence" value="ECO:0007669"/>
    <property type="project" value="InterPro"/>
</dbReference>
<feature type="domain" description="Restriction endonuclease type IV Mrr" evidence="1">
    <location>
        <begin position="26"/>
        <end position="145"/>
    </location>
</feature>
<dbReference type="InterPro" id="IPR011856">
    <property type="entry name" value="tRNA_endonuc-like_dom_sf"/>
</dbReference>
<dbReference type="EMBL" id="QBML01000021">
    <property type="protein sequence ID" value="PZO38900.1"/>
    <property type="molecule type" value="Genomic_DNA"/>
</dbReference>
<dbReference type="GO" id="GO:0003677">
    <property type="term" value="F:DNA binding"/>
    <property type="evidence" value="ECO:0007669"/>
    <property type="project" value="InterPro"/>
</dbReference>
<dbReference type="InterPro" id="IPR011335">
    <property type="entry name" value="Restrct_endonuc-II-like"/>
</dbReference>
<dbReference type="SUPFAM" id="SSF52980">
    <property type="entry name" value="Restriction endonuclease-like"/>
    <property type="match status" value="1"/>
</dbReference>
<dbReference type="InterPro" id="IPR007560">
    <property type="entry name" value="Restrct_endonuc_IV_Mrr"/>
</dbReference>
<evidence type="ECO:0000313" key="2">
    <source>
        <dbReference type="EMBL" id="PZO38900.1"/>
    </source>
</evidence>
<proteinExistence type="predicted"/>
<dbReference type="Proteomes" id="UP000249467">
    <property type="component" value="Unassembled WGS sequence"/>
</dbReference>
<reference evidence="2 3" key="1">
    <citation type="submission" date="2018-04" db="EMBL/GenBank/DDBJ databases">
        <authorList>
            <person name="Go L.Y."/>
            <person name="Mitchell J.A."/>
        </authorList>
    </citation>
    <scope>NUCLEOTIDE SEQUENCE [LARGE SCALE GENOMIC DNA]</scope>
    <source>
        <strain evidence="2">ULC066bin1</strain>
    </source>
</reference>
<comment type="caution">
    <text evidence="2">The sequence shown here is derived from an EMBL/GenBank/DDBJ whole genome shotgun (WGS) entry which is preliminary data.</text>
</comment>
<evidence type="ECO:0000259" key="1">
    <source>
        <dbReference type="Pfam" id="PF04471"/>
    </source>
</evidence>
<dbReference type="AlphaFoldDB" id="A0A2W4W3K5"/>
<accession>A0A2W4W3K5</accession>
<gene>
    <name evidence="2" type="ORF">DCF19_15635</name>
</gene>
<name>A0A2W4W3K5_9CYAN</name>